<accession>A0A4Y1RE46</accession>
<protein>
    <submittedName>
        <fullName evidence="1">Tryptophan/tyrosine permease</fullName>
    </submittedName>
</protein>
<dbReference type="EMBL" id="AP019300">
    <property type="protein sequence ID" value="BBH02414.1"/>
    <property type="molecule type" value="Genomic_DNA"/>
</dbReference>
<organism evidence="1">
    <name type="scientific">Prunus dulcis</name>
    <name type="common">Almond</name>
    <name type="synonym">Amygdalus dulcis</name>
    <dbReference type="NCBI Taxonomy" id="3755"/>
    <lineage>
        <taxon>Eukaryota</taxon>
        <taxon>Viridiplantae</taxon>
        <taxon>Streptophyta</taxon>
        <taxon>Embryophyta</taxon>
        <taxon>Tracheophyta</taxon>
        <taxon>Spermatophyta</taxon>
        <taxon>Magnoliopsida</taxon>
        <taxon>eudicotyledons</taxon>
        <taxon>Gunneridae</taxon>
        <taxon>Pentapetalae</taxon>
        <taxon>rosids</taxon>
        <taxon>fabids</taxon>
        <taxon>Rosales</taxon>
        <taxon>Rosaceae</taxon>
        <taxon>Amygdaloideae</taxon>
        <taxon>Amygdaleae</taxon>
        <taxon>Prunus</taxon>
    </lineage>
</organism>
<dbReference type="AlphaFoldDB" id="A0A4Y1RE46"/>
<sequence>MVVTGLLIAEVNVNTMCQLGSGGVSLVLMAALWLQMGKCNNIFFAVGRHMLLWKAVASGYLQWDVLFESQLSSCSHEYTHNCSVNVVPVLCTNLEGDLSKVRTAIVLGTSIPLPIVEVFSLFAIATSAETSAGQSRSLPYAMTLVPPIVLSLLDPEIFFKVLDFAGTYGPFPSGN</sequence>
<evidence type="ECO:0000313" key="1">
    <source>
        <dbReference type="EMBL" id="BBH02414.1"/>
    </source>
</evidence>
<reference evidence="1" key="1">
    <citation type="journal article" date="2019" name="Science">
        <title>Mutation of a bHLH transcription factor allowed almond domestication.</title>
        <authorList>
            <person name="Sanchez-Perez R."/>
            <person name="Pavan S."/>
            <person name="Mazzeo R."/>
            <person name="Moldovan C."/>
            <person name="Aiese Cigliano R."/>
            <person name="Del Cueto J."/>
            <person name="Ricciardi F."/>
            <person name="Lotti C."/>
            <person name="Ricciardi L."/>
            <person name="Dicenta F."/>
            <person name="Lopez-Marques R.L."/>
            <person name="Lindberg Moller B."/>
        </authorList>
    </citation>
    <scope>NUCLEOTIDE SEQUENCE</scope>
</reference>
<dbReference type="PANTHER" id="PTHR32195:SF26">
    <property type="entry name" value="TRYPTOPHAN OR TYROSINE TRANSPORTER PROTEIN"/>
    <property type="match status" value="1"/>
</dbReference>
<proteinExistence type="predicted"/>
<name>A0A4Y1RE46_PRUDU</name>
<gene>
    <name evidence="1" type="ORF">Prudu_012960</name>
</gene>
<dbReference type="PANTHER" id="PTHR32195">
    <property type="entry name" value="OS07G0662800 PROTEIN"/>
    <property type="match status" value="1"/>
</dbReference>